<dbReference type="OrthoDB" id="8065844at2"/>
<accession>A0A4R2R093</accession>
<keyword evidence="2" id="KW-1185">Reference proteome</keyword>
<dbReference type="AlphaFoldDB" id="A0A4R2R093"/>
<reference evidence="1 2" key="1">
    <citation type="submission" date="2019-03" db="EMBL/GenBank/DDBJ databases">
        <title>Genomic Encyclopedia of Type Strains, Phase IV (KMG-IV): sequencing the most valuable type-strain genomes for metagenomic binning, comparative biology and taxonomic classification.</title>
        <authorList>
            <person name="Goeker M."/>
        </authorList>
    </citation>
    <scope>NUCLEOTIDE SEQUENCE [LARGE SCALE GENOMIC DNA]</scope>
    <source>
        <strain evidence="1 2">DSM 45765</strain>
    </source>
</reference>
<evidence type="ECO:0000313" key="1">
    <source>
        <dbReference type="EMBL" id="TCP54959.1"/>
    </source>
</evidence>
<name>A0A4R2R093_9PSEU</name>
<gene>
    <name evidence="1" type="ORF">EV191_102170</name>
</gene>
<proteinExistence type="predicted"/>
<dbReference type="RefSeq" id="WP_132876350.1">
    <property type="nucleotide sequence ID" value="NZ_SLXQ01000002.1"/>
</dbReference>
<evidence type="ECO:0008006" key="3">
    <source>
        <dbReference type="Google" id="ProtNLM"/>
    </source>
</evidence>
<evidence type="ECO:0000313" key="2">
    <source>
        <dbReference type="Proteomes" id="UP000294911"/>
    </source>
</evidence>
<organism evidence="1 2">
    <name type="scientific">Tamaricihabitans halophyticus</name>
    <dbReference type="NCBI Taxonomy" id="1262583"/>
    <lineage>
        <taxon>Bacteria</taxon>
        <taxon>Bacillati</taxon>
        <taxon>Actinomycetota</taxon>
        <taxon>Actinomycetes</taxon>
        <taxon>Pseudonocardiales</taxon>
        <taxon>Pseudonocardiaceae</taxon>
        <taxon>Tamaricihabitans</taxon>
    </lineage>
</organism>
<dbReference type="Proteomes" id="UP000294911">
    <property type="component" value="Unassembled WGS sequence"/>
</dbReference>
<dbReference type="EMBL" id="SLXQ01000002">
    <property type="protein sequence ID" value="TCP54959.1"/>
    <property type="molecule type" value="Genomic_DNA"/>
</dbReference>
<sequence>MTDIPYQGSGPYCYANSLVMLMGNSAPDASLVEVCTGSPFGMNLLYGKMPFFDPYGWTPELGIDSALTALGWTARTTSGGTAAAALDRLRSSLVDGPVLVGPLEMGHLRYQPSMTGPIGADHYAVVLAMEADWLIIHDPQGYPYARLPVPDFLRAWQADTVDYGEQYTMRTDVQVRASIPPSVAVRTALSWVNPAERTAPAGTLANAEAALALADRLEHRPDDEIRENLVHFAIRVGTRRLADAAFWLAQADLPTAAAVTREQARLVGALQYPLATEDVLGAAGILRELAPTYQRLREAVADAY</sequence>
<protein>
    <recommendedName>
        <fullName evidence="3">Butirosin biosynthesis protein H-like</fullName>
    </recommendedName>
</protein>
<comment type="caution">
    <text evidence="1">The sequence shown here is derived from an EMBL/GenBank/DDBJ whole genome shotgun (WGS) entry which is preliminary data.</text>
</comment>